<reference evidence="1 2" key="1">
    <citation type="journal article" date="2021" name="Hortic Res">
        <title>The domestication of Cucurbita argyrosperma as revealed by the genome of its wild relative.</title>
        <authorList>
            <person name="Barrera-Redondo J."/>
            <person name="Sanchez-de la Vega G."/>
            <person name="Aguirre-Liguori J.A."/>
            <person name="Castellanos-Morales G."/>
            <person name="Gutierrez-Guerrero Y.T."/>
            <person name="Aguirre-Dugua X."/>
            <person name="Aguirre-Planter E."/>
            <person name="Tenaillon M.I."/>
            <person name="Lira-Saade R."/>
            <person name="Eguiarte L.E."/>
        </authorList>
    </citation>
    <scope>NUCLEOTIDE SEQUENCE [LARGE SCALE GENOMIC DNA]</scope>
    <source>
        <strain evidence="1">JBR-2021</strain>
    </source>
</reference>
<dbReference type="Proteomes" id="UP000685013">
    <property type="component" value="Chromosome 9"/>
</dbReference>
<evidence type="ECO:0000313" key="2">
    <source>
        <dbReference type="Proteomes" id="UP000685013"/>
    </source>
</evidence>
<dbReference type="PANTHER" id="PTHR36000:SF3">
    <property type="entry name" value="EMBRYO DEFECTIVE 1273"/>
    <property type="match status" value="1"/>
</dbReference>
<accession>A0AAV6N1Z9</accession>
<keyword evidence="2" id="KW-1185">Reference proteome</keyword>
<evidence type="ECO:0000313" key="1">
    <source>
        <dbReference type="EMBL" id="KAG6591447.1"/>
    </source>
</evidence>
<dbReference type="PANTHER" id="PTHR36000">
    <property type="entry name" value="DEFECTIVE 1273 PROTEIN, PUTATIVE-RELATED"/>
    <property type="match status" value="1"/>
</dbReference>
<comment type="caution">
    <text evidence="1">The sequence shown here is derived from an EMBL/GenBank/DDBJ whole genome shotgun (WGS) entry which is preliminary data.</text>
</comment>
<sequence length="271" mass="30199">MALPASIPLRFLSPTSRIRLLKEKPSFGPNSCLPLLGSRRATIACSMKAKMAGFMDSNSMPIQIENLKEKMQEVMPEPVKTFPWKDAEKILVERLLFMGKETVKWSVLLFFGVSSLSDFVASIVKNQELLIPIGLFAGVLLTNLLKEISQEVFGNSEDSSFKKLLYGLGSFFVLVKLITYGLTIQEPDDRKLWRIFFSGIISVTASIIAELILGDTIQSFHLDGCFRSGQTAFGSKAKQYHPYQNQEIKASAEFGILPLFQQPAFSHFSSG</sequence>
<protein>
    <recommendedName>
        <fullName evidence="3">Embryo defective 1273</fullName>
    </recommendedName>
</protein>
<proteinExistence type="predicted"/>
<dbReference type="EMBL" id="JAGKQH010000009">
    <property type="protein sequence ID" value="KAG6591447.1"/>
    <property type="molecule type" value="Genomic_DNA"/>
</dbReference>
<dbReference type="AlphaFoldDB" id="A0AAV6N1Z9"/>
<evidence type="ECO:0008006" key="3">
    <source>
        <dbReference type="Google" id="ProtNLM"/>
    </source>
</evidence>
<organism evidence="1 2">
    <name type="scientific">Cucurbita argyrosperma subsp. sororia</name>
    <dbReference type="NCBI Taxonomy" id="37648"/>
    <lineage>
        <taxon>Eukaryota</taxon>
        <taxon>Viridiplantae</taxon>
        <taxon>Streptophyta</taxon>
        <taxon>Embryophyta</taxon>
        <taxon>Tracheophyta</taxon>
        <taxon>Spermatophyta</taxon>
        <taxon>Magnoliopsida</taxon>
        <taxon>eudicotyledons</taxon>
        <taxon>Gunneridae</taxon>
        <taxon>Pentapetalae</taxon>
        <taxon>rosids</taxon>
        <taxon>fabids</taxon>
        <taxon>Cucurbitales</taxon>
        <taxon>Cucurbitaceae</taxon>
        <taxon>Cucurbiteae</taxon>
        <taxon>Cucurbita</taxon>
    </lineage>
</organism>
<name>A0AAV6N1Z9_9ROSI</name>
<feature type="non-terminal residue" evidence="1">
    <location>
        <position position="1"/>
    </location>
</feature>
<gene>
    <name evidence="1" type="ORF">SDJN03_13793</name>
</gene>